<protein>
    <submittedName>
        <fullName evidence="1">Uncharacterized protein</fullName>
    </submittedName>
</protein>
<dbReference type="EMBL" id="AZBU02000004">
    <property type="protein sequence ID" value="TKR82372.1"/>
    <property type="molecule type" value="Genomic_DNA"/>
</dbReference>
<name>A0A4U5NI07_STECR</name>
<evidence type="ECO:0000313" key="1">
    <source>
        <dbReference type="EMBL" id="TKR82372.1"/>
    </source>
</evidence>
<proteinExistence type="predicted"/>
<evidence type="ECO:0000313" key="2">
    <source>
        <dbReference type="Proteomes" id="UP000298663"/>
    </source>
</evidence>
<dbReference type="Proteomes" id="UP000298663">
    <property type="component" value="Unassembled WGS sequence"/>
</dbReference>
<keyword evidence="2" id="KW-1185">Reference proteome</keyword>
<accession>A0A4U5NI07</accession>
<dbReference type="AlphaFoldDB" id="A0A4U5NI07"/>
<gene>
    <name evidence="1" type="ORF">L596_016109</name>
</gene>
<reference evidence="1 2" key="1">
    <citation type="journal article" date="2015" name="Genome Biol.">
        <title>Comparative genomics of Steinernema reveals deeply conserved gene regulatory networks.</title>
        <authorList>
            <person name="Dillman A.R."/>
            <person name="Macchietto M."/>
            <person name="Porter C.F."/>
            <person name="Rogers A."/>
            <person name="Williams B."/>
            <person name="Antoshechkin I."/>
            <person name="Lee M.M."/>
            <person name="Goodwin Z."/>
            <person name="Lu X."/>
            <person name="Lewis E.E."/>
            <person name="Goodrich-Blair H."/>
            <person name="Stock S.P."/>
            <person name="Adams B.J."/>
            <person name="Sternberg P.W."/>
            <person name="Mortazavi A."/>
        </authorList>
    </citation>
    <scope>NUCLEOTIDE SEQUENCE [LARGE SCALE GENOMIC DNA]</scope>
    <source>
        <strain evidence="1 2">ALL</strain>
    </source>
</reference>
<organism evidence="1 2">
    <name type="scientific">Steinernema carpocapsae</name>
    <name type="common">Entomopathogenic nematode</name>
    <dbReference type="NCBI Taxonomy" id="34508"/>
    <lineage>
        <taxon>Eukaryota</taxon>
        <taxon>Metazoa</taxon>
        <taxon>Ecdysozoa</taxon>
        <taxon>Nematoda</taxon>
        <taxon>Chromadorea</taxon>
        <taxon>Rhabditida</taxon>
        <taxon>Tylenchina</taxon>
        <taxon>Panagrolaimomorpha</taxon>
        <taxon>Strongyloidoidea</taxon>
        <taxon>Steinernematidae</taxon>
        <taxon>Steinernema</taxon>
    </lineage>
</organism>
<sequence>MDNVPTEFIENVLCQAASLWTTSKYSQLSGLFGHCANQLDENKIDKAVHILDGEAVDVKYVTAKDKWVNVVEIHVPPKFRKRNYIQYSTSLSVVPILNELKKPLEKLSQEPGMMTLQLFSSSIDTKWVQLFSSIRNLNAMYIQEALWNEDIIALLKNLLKQEQLVELETNTVFYGPQEREILEAFLLQGQFKSLIFNSWNAKAYDSLKLLPRDKMTSKTITWRCKIDIDYKSFKISGSSETMISLETEEFSVRYINYEAAADMSLEKFLIGVQCTAVRFK</sequence>
<reference evidence="1 2" key="2">
    <citation type="journal article" date="2019" name="G3 (Bethesda)">
        <title>Hybrid Assembly of the Genome of the Entomopathogenic Nematode Steinernema carpocapsae Identifies the X-Chromosome.</title>
        <authorList>
            <person name="Serra L."/>
            <person name="Macchietto M."/>
            <person name="Macias-Munoz A."/>
            <person name="McGill C.J."/>
            <person name="Rodriguez I.M."/>
            <person name="Rodriguez B."/>
            <person name="Murad R."/>
            <person name="Mortazavi A."/>
        </authorList>
    </citation>
    <scope>NUCLEOTIDE SEQUENCE [LARGE SCALE GENOMIC DNA]</scope>
    <source>
        <strain evidence="1 2">ALL</strain>
    </source>
</reference>
<comment type="caution">
    <text evidence="1">The sequence shown here is derived from an EMBL/GenBank/DDBJ whole genome shotgun (WGS) entry which is preliminary data.</text>
</comment>